<evidence type="ECO:0000256" key="2">
    <source>
        <dbReference type="ARBA" id="ARBA00010901"/>
    </source>
</evidence>
<evidence type="ECO:0000256" key="7">
    <source>
        <dbReference type="SAM" id="Coils"/>
    </source>
</evidence>
<comment type="caution">
    <text evidence="8">The sequence shown here is derived from an EMBL/GenBank/DDBJ whole genome shotgun (WGS) entry which is preliminary data.</text>
</comment>
<accession>A0A9P4I0J5</accession>
<evidence type="ECO:0000313" key="9">
    <source>
        <dbReference type="Proteomes" id="UP000799776"/>
    </source>
</evidence>
<dbReference type="InterPro" id="IPR007648">
    <property type="entry name" value="ATPase_inhibitor_mt"/>
</dbReference>
<evidence type="ECO:0000256" key="1">
    <source>
        <dbReference type="ARBA" id="ARBA00004173"/>
    </source>
</evidence>
<feature type="coiled-coil region" evidence="7">
    <location>
        <begin position="47"/>
        <end position="91"/>
    </location>
</feature>
<comment type="subcellular location">
    <subcellularLocation>
        <location evidence="1">Mitochondrion</location>
    </subcellularLocation>
</comment>
<organism evidence="8 9">
    <name type="scientific">Saccharata proteae CBS 121410</name>
    <dbReference type="NCBI Taxonomy" id="1314787"/>
    <lineage>
        <taxon>Eukaryota</taxon>
        <taxon>Fungi</taxon>
        <taxon>Dikarya</taxon>
        <taxon>Ascomycota</taxon>
        <taxon>Pezizomycotina</taxon>
        <taxon>Dothideomycetes</taxon>
        <taxon>Dothideomycetes incertae sedis</taxon>
        <taxon>Botryosphaeriales</taxon>
        <taxon>Saccharataceae</taxon>
        <taxon>Saccharata</taxon>
    </lineage>
</organism>
<keyword evidence="4 7" id="KW-0175">Coiled coil</keyword>
<comment type="function">
    <text evidence="6">Inhibits the enzyme activity of ATPase.</text>
</comment>
<evidence type="ECO:0000256" key="4">
    <source>
        <dbReference type="ARBA" id="ARBA00023054"/>
    </source>
</evidence>
<sequence>MLRTTITRAVKAPAARTFSTSVRALAAGDTGAIRPGGEAAGDAFQKREKANEAKYIKEKEMEKLQQLKQKLAAQRQHIDELEKHLDDLTEQNGRK</sequence>
<dbReference type="PANTHER" id="PTHR48417">
    <property type="entry name" value="ATP SYNTHASE F1 SUBUNIT EPSILON"/>
    <property type="match status" value="1"/>
</dbReference>
<dbReference type="AlphaFoldDB" id="A0A9P4I0J5"/>
<dbReference type="GO" id="GO:0042030">
    <property type="term" value="F:ATPase inhibitor activity"/>
    <property type="evidence" value="ECO:0007669"/>
    <property type="project" value="InterPro"/>
</dbReference>
<proteinExistence type="inferred from homology"/>
<evidence type="ECO:0000313" key="8">
    <source>
        <dbReference type="EMBL" id="KAF2090967.1"/>
    </source>
</evidence>
<keyword evidence="3" id="KW-0809">Transit peptide</keyword>
<dbReference type="GO" id="GO:0005739">
    <property type="term" value="C:mitochondrion"/>
    <property type="evidence" value="ECO:0007669"/>
    <property type="project" value="UniProtKB-SubCell"/>
</dbReference>
<name>A0A9P4I0J5_9PEZI</name>
<keyword evidence="5" id="KW-0496">Mitochondrion</keyword>
<evidence type="ECO:0000256" key="5">
    <source>
        <dbReference type="ARBA" id="ARBA00023128"/>
    </source>
</evidence>
<dbReference type="EMBL" id="ML978712">
    <property type="protein sequence ID" value="KAF2090967.1"/>
    <property type="molecule type" value="Genomic_DNA"/>
</dbReference>
<reference evidence="8" key="1">
    <citation type="journal article" date="2020" name="Stud. Mycol.">
        <title>101 Dothideomycetes genomes: a test case for predicting lifestyles and emergence of pathogens.</title>
        <authorList>
            <person name="Haridas S."/>
            <person name="Albert R."/>
            <person name="Binder M."/>
            <person name="Bloem J."/>
            <person name="Labutti K."/>
            <person name="Salamov A."/>
            <person name="Andreopoulos B."/>
            <person name="Baker S."/>
            <person name="Barry K."/>
            <person name="Bills G."/>
            <person name="Bluhm B."/>
            <person name="Cannon C."/>
            <person name="Castanera R."/>
            <person name="Culley D."/>
            <person name="Daum C."/>
            <person name="Ezra D."/>
            <person name="Gonzalez J."/>
            <person name="Henrissat B."/>
            <person name="Kuo A."/>
            <person name="Liang C."/>
            <person name="Lipzen A."/>
            <person name="Lutzoni F."/>
            <person name="Magnuson J."/>
            <person name="Mondo S."/>
            <person name="Nolan M."/>
            <person name="Ohm R."/>
            <person name="Pangilinan J."/>
            <person name="Park H.-J."/>
            <person name="Ramirez L."/>
            <person name="Alfaro M."/>
            <person name="Sun H."/>
            <person name="Tritt A."/>
            <person name="Yoshinaga Y."/>
            <person name="Zwiers L.-H."/>
            <person name="Turgeon B."/>
            <person name="Goodwin S."/>
            <person name="Spatafora J."/>
            <person name="Crous P."/>
            <person name="Grigoriev I."/>
        </authorList>
    </citation>
    <scope>NUCLEOTIDE SEQUENCE</scope>
    <source>
        <strain evidence="8">CBS 121410</strain>
    </source>
</reference>
<evidence type="ECO:0000256" key="3">
    <source>
        <dbReference type="ARBA" id="ARBA00022946"/>
    </source>
</evidence>
<dbReference type="OrthoDB" id="5532350at2759"/>
<evidence type="ECO:0000256" key="6">
    <source>
        <dbReference type="RuleBase" id="RU368087"/>
    </source>
</evidence>
<dbReference type="Proteomes" id="UP000799776">
    <property type="component" value="Unassembled WGS sequence"/>
</dbReference>
<protein>
    <recommendedName>
        <fullName evidence="6">ATPase inhibitor, mitochondrial</fullName>
    </recommendedName>
</protein>
<dbReference type="Pfam" id="PF04568">
    <property type="entry name" value="IATP"/>
    <property type="match status" value="1"/>
</dbReference>
<comment type="similarity">
    <text evidence="2 6">Belongs to the ATPase inhibitor family.</text>
</comment>
<dbReference type="Gene3D" id="1.20.5.500">
    <property type="entry name" value="Single helix bin"/>
    <property type="match status" value="1"/>
</dbReference>
<gene>
    <name evidence="8" type="ORF">K490DRAFT_62298</name>
</gene>
<dbReference type="PANTHER" id="PTHR48417:SF1">
    <property type="entry name" value="ATP SYNTHASE F1 SUBUNIT EPSILON"/>
    <property type="match status" value="1"/>
</dbReference>
<keyword evidence="9" id="KW-1185">Reference proteome</keyword>